<dbReference type="EMBL" id="HBGH01017448">
    <property type="protein sequence ID" value="CAD9237561.1"/>
    <property type="molecule type" value="Transcribed_RNA"/>
</dbReference>
<evidence type="ECO:0000256" key="1">
    <source>
        <dbReference type="SAM" id="MobiDB-lite"/>
    </source>
</evidence>
<name>A0A7S1XH52_9RHOD</name>
<accession>A0A7S1XH52</accession>
<feature type="compositionally biased region" description="Polar residues" evidence="1">
    <location>
        <begin position="80"/>
        <end position="100"/>
    </location>
</feature>
<organism evidence="2">
    <name type="scientific">Compsopogon caeruleus</name>
    <dbReference type="NCBI Taxonomy" id="31354"/>
    <lineage>
        <taxon>Eukaryota</taxon>
        <taxon>Rhodophyta</taxon>
        <taxon>Compsopogonophyceae</taxon>
        <taxon>Compsopogonales</taxon>
        <taxon>Compsopogonaceae</taxon>
        <taxon>Compsopogon</taxon>
    </lineage>
</organism>
<dbReference type="AlphaFoldDB" id="A0A7S1XH52"/>
<proteinExistence type="predicted"/>
<gene>
    <name evidence="2" type="ORF">CCAE0312_LOCUS9660</name>
</gene>
<sequence length="148" mass="16529">MAGGMSQDPCGQETMQQEEQVKELELKNKHLIRSIQTTYAKLAEISIETLVELHPALDEILVHAILSWCQLLEEKERSLKTPNSNFDTSPEDTTPSVNSEELSDALNIWTRNYGCPLCLASHLRTSKNETLSSRRFGSPTGLKLGFPA</sequence>
<reference evidence="2" key="1">
    <citation type="submission" date="2021-01" db="EMBL/GenBank/DDBJ databases">
        <authorList>
            <person name="Corre E."/>
            <person name="Pelletier E."/>
            <person name="Niang G."/>
            <person name="Scheremetjew M."/>
            <person name="Finn R."/>
            <person name="Kale V."/>
            <person name="Holt S."/>
            <person name="Cochrane G."/>
            <person name="Meng A."/>
            <person name="Brown T."/>
            <person name="Cohen L."/>
        </authorList>
    </citation>
    <scope>NUCLEOTIDE SEQUENCE</scope>
    <source>
        <strain evidence="2">SAG 36.94</strain>
    </source>
</reference>
<feature type="region of interest" description="Disordered" evidence="1">
    <location>
        <begin position="79"/>
        <end position="100"/>
    </location>
</feature>
<protein>
    <submittedName>
        <fullName evidence="2">Uncharacterized protein</fullName>
    </submittedName>
</protein>
<evidence type="ECO:0000313" key="2">
    <source>
        <dbReference type="EMBL" id="CAD9237561.1"/>
    </source>
</evidence>